<proteinExistence type="inferred from homology"/>
<dbReference type="EMBL" id="KR020505">
    <property type="protein sequence ID" value="AKS28518.1"/>
    <property type="molecule type" value="Genomic_DNA"/>
</dbReference>
<sequence>MTIFSRIASDFSNQKAIKIITGLNNFNIKQIKQIAQASEIARATYIDIAADIEIVKEIQDKSMIPICVSAVSVKELVKCQQANVQILEIGNYDCFYEQGRVFSFQEIIGISREAKNLMPEATLCATVPHVLTMGEQIELAHELASIGINLIQTEGKSTGFTKKADLSGVIEKSAATLSSTYSISHNTTIPIISASGISALTSPISFIYGASCVGLGTNIRRLQNTASMVIYIYEIQTAIKCNRNIKQYISHSIKSSQVTHQLVVS</sequence>
<dbReference type="AlphaFoldDB" id="A0A126G321"/>
<dbReference type="Pfam" id="PF04481">
    <property type="entry name" value="DUF561"/>
    <property type="match status" value="1"/>
</dbReference>
<keyword evidence="4 5" id="KW-0934">Plastid</keyword>
<dbReference type="GeneID" id="26939286"/>
<evidence type="ECO:0000256" key="4">
    <source>
        <dbReference type="ARBA" id="ARBA00022640"/>
    </source>
</evidence>
<reference evidence="5" key="1">
    <citation type="submission" date="2015-03" db="EMBL/GenBank/DDBJ databases">
        <title>Plastid genome analysis of the type material of Wildemania schizophylla (Bangiales, Rhodophyta).</title>
        <authorList>
            <person name="Hughey J.R."/>
        </authorList>
    </citation>
    <scope>NUCLEOTIDE SEQUENCE</scope>
</reference>
<dbReference type="GO" id="GO:0009536">
    <property type="term" value="C:plastid"/>
    <property type="evidence" value="ECO:0007669"/>
    <property type="project" value="UniProtKB-SubCell"/>
</dbReference>
<dbReference type="PANTHER" id="PTHR36895:SF1">
    <property type="entry name" value="YCF23 PROTEIN"/>
    <property type="match status" value="1"/>
</dbReference>
<evidence type="ECO:0000256" key="2">
    <source>
        <dbReference type="ARBA" id="ARBA00009664"/>
    </source>
</evidence>
<protein>
    <recommendedName>
        <fullName evidence="3">Uncharacterized protein ycf23</fullName>
    </recommendedName>
</protein>
<dbReference type="PANTHER" id="PTHR36895">
    <property type="match status" value="1"/>
</dbReference>
<comment type="similarity">
    <text evidence="2">Belongs to the ycf23 family.</text>
</comment>
<dbReference type="RefSeq" id="YP_009237471.1">
    <property type="nucleotide sequence ID" value="NC_029576.1"/>
</dbReference>
<accession>A0A126G321</accession>
<geneLocation type="plastid" evidence="5"/>
<name>A0A126G321_WILSC</name>
<dbReference type="InterPro" id="IPR007570">
    <property type="entry name" value="Uncharacterised_Ycf23"/>
</dbReference>
<evidence type="ECO:0000256" key="3">
    <source>
        <dbReference type="ARBA" id="ARBA00021523"/>
    </source>
</evidence>
<evidence type="ECO:0000313" key="5">
    <source>
        <dbReference type="EMBL" id="AKS28518.1"/>
    </source>
</evidence>
<comment type="subcellular location">
    <subcellularLocation>
        <location evidence="1">Plastid</location>
    </subcellularLocation>
</comment>
<dbReference type="SUPFAM" id="SSF51569">
    <property type="entry name" value="Aldolase"/>
    <property type="match status" value="1"/>
</dbReference>
<organism evidence="5">
    <name type="scientific">Wildemania schizophylla</name>
    <name type="common">Red alga</name>
    <name type="synonym">Porphyra schizophylla</name>
    <dbReference type="NCBI Taxonomy" id="1134705"/>
    <lineage>
        <taxon>Eukaryota</taxon>
        <taxon>Rhodophyta</taxon>
        <taxon>Bangiophyceae</taxon>
        <taxon>Bangiales</taxon>
        <taxon>Bangiaceae</taxon>
        <taxon>Wildemania</taxon>
    </lineage>
</organism>
<evidence type="ECO:0000256" key="1">
    <source>
        <dbReference type="ARBA" id="ARBA00004474"/>
    </source>
</evidence>
<gene>
    <name evidence="5" type="primary">ycf23</name>
</gene>